<evidence type="ECO:0000313" key="11">
    <source>
        <dbReference type="Proteomes" id="UP000652681"/>
    </source>
</evidence>
<keyword evidence="4" id="KW-0808">Transferase</keyword>
<comment type="caution">
    <text evidence="10">The sequence shown here is derived from an EMBL/GenBank/DDBJ whole genome shotgun (WGS) entry which is preliminary data.</text>
</comment>
<keyword evidence="5 9" id="KW-0812">Transmembrane</keyword>
<keyword evidence="2" id="KW-1003">Cell membrane</keyword>
<name>A0A8J6TZI2_9FLAO</name>
<accession>A0A8J6TZI2</accession>
<feature type="transmembrane region" description="Helical" evidence="9">
    <location>
        <begin position="375"/>
        <end position="393"/>
    </location>
</feature>
<dbReference type="AlphaFoldDB" id="A0A8J6TZI2"/>
<organism evidence="10 11">
    <name type="scientific">Taishania pollutisoli</name>
    <dbReference type="NCBI Taxonomy" id="2766479"/>
    <lineage>
        <taxon>Bacteria</taxon>
        <taxon>Pseudomonadati</taxon>
        <taxon>Bacteroidota</taxon>
        <taxon>Flavobacteriia</taxon>
        <taxon>Flavobacteriales</taxon>
        <taxon>Crocinitomicaceae</taxon>
        <taxon>Taishania</taxon>
    </lineage>
</organism>
<dbReference type="SMART" id="SM00698">
    <property type="entry name" value="MORN"/>
    <property type="match status" value="3"/>
</dbReference>
<feature type="transmembrane region" description="Helical" evidence="9">
    <location>
        <begin position="168"/>
        <end position="196"/>
    </location>
</feature>
<dbReference type="Gene3D" id="2.20.110.10">
    <property type="entry name" value="Histone H3 K4-specific methyltransferase SET7/9 N-terminal domain"/>
    <property type="match status" value="1"/>
</dbReference>
<dbReference type="Proteomes" id="UP000652681">
    <property type="component" value="Unassembled WGS sequence"/>
</dbReference>
<keyword evidence="11" id="KW-1185">Reference proteome</keyword>
<feature type="transmembrane region" description="Helical" evidence="9">
    <location>
        <begin position="203"/>
        <end position="220"/>
    </location>
</feature>
<evidence type="ECO:0000256" key="6">
    <source>
        <dbReference type="ARBA" id="ARBA00022737"/>
    </source>
</evidence>
<keyword evidence="8 9" id="KW-0472">Membrane</keyword>
<feature type="transmembrane region" description="Helical" evidence="9">
    <location>
        <begin position="6"/>
        <end position="24"/>
    </location>
</feature>
<dbReference type="GO" id="GO:0016763">
    <property type="term" value="F:pentosyltransferase activity"/>
    <property type="evidence" value="ECO:0007669"/>
    <property type="project" value="TreeGrafter"/>
</dbReference>
<protein>
    <submittedName>
        <fullName evidence="10">Phospholipid carrier-dependent glycosyltransferase</fullName>
    </submittedName>
</protein>
<evidence type="ECO:0000256" key="9">
    <source>
        <dbReference type="SAM" id="Phobius"/>
    </source>
</evidence>
<evidence type="ECO:0000256" key="1">
    <source>
        <dbReference type="ARBA" id="ARBA00004651"/>
    </source>
</evidence>
<proteinExistence type="predicted"/>
<evidence type="ECO:0000313" key="10">
    <source>
        <dbReference type="EMBL" id="MBC9812158.1"/>
    </source>
</evidence>
<feature type="transmembrane region" description="Helical" evidence="9">
    <location>
        <begin position="318"/>
        <end position="335"/>
    </location>
</feature>
<dbReference type="PANTHER" id="PTHR33908:SF11">
    <property type="entry name" value="MEMBRANE PROTEIN"/>
    <property type="match status" value="1"/>
</dbReference>
<evidence type="ECO:0000256" key="4">
    <source>
        <dbReference type="ARBA" id="ARBA00022679"/>
    </source>
</evidence>
<dbReference type="GO" id="GO:0009103">
    <property type="term" value="P:lipopolysaccharide biosynthetic process"/>
    <property type="evidence" value="ECO:0007669"/>
    <property type="project" value="UniProtKB-ARBA"/>
</dbReference>
<reference evidence="10" key="1">
    <citation type="submission" date="2020-09" db="EMBL/GenBank/DDBJ databases">
        <title>Taishania pollutisoli gen. nov., sp. nov., Isolated from Tetrabromobisphenol A-Contaminated Soil.</title>
        <authorList>
            <person name="Chen Q."/>
        </authorList>
    </citation>
    <scope>NUCLEOTIDE SEQUENCE</scope>
    <source>
        <strain evidence="10">CZZ-1</strain>
    </source>
</reference>
<dbReference type="GO" id="GO:0005886">
    <property type="term" value="C:plasma membrane"/>
    <property type="evidence" value="ECO:0007669"/>
    <property type="project" value="UniProtKB-SubCell"/>
</dbReference>
<feature type="transmembrane region" description="Helical" evidence="9">
    <location>
        <begin position="293"/>
        <end position="311"/>
    </location>
</feature>
<gene>
    <name evidence="10" type="ORF">H9Y05_06660</name>
</gene>
<feature type="transmembrane region" description="Helical" evidence="9">
    <location>
        <begin position="86"/>
        <end position="106"/>
    </location>
</feature>
<keyword evidence="3" id="KW-0328">Glycosyltransferase</keyword>
<dbReference type="InterPro" id="IPR050297">
    <property type="entry name" value="LipidA_mod_glycosyltrf_83"/>
</dbReference>
<evidence type="ECO:0000256" key="3">
    <source>
        <dbReference type="ARBA" id="ARBA00022676"/>
    </source>
</evidence>
<keyword evidence="7 9" id="KW-1133">Transmembrane helix</keyword>
<dbReference type="SUPFAM" id="SSF82185">
    <property type="entry name" value="Histone H3 K4-specific methyltransferase SET7/9 N-terminal domain"/>
    <property type="match status" value="1"/>
</dbReference>
<dbReference type="EMBL" id="JACVEL010000003">
    <property type="protein sequence ID" value="MBC9812158.1"/>
    <property type="molecule type" value="Genomic_DNA"/>
</dbReference>
<evidence type="ECO:0000256" key="8">
    <source>
        <dbReference type="ARBA" id="ARBA00023136"/>
    </source>
</evidence>
<dbReference type="RefSeq" id="WP_216713838.1">
    <property type="nucleotide sequence ID" value="NZ_JACVEL010000003.1"/>
</dbReference>
<dbReference type="Pfam" id="PF02493">
    <property type="entry name" value="MORN"/>
    <property type="match status" value="3"/>
</dbReference>
<evidence type="ECO:0000256" key="5">
    <source>
        <dbReference type="ARBA" id="ARBA00022692"/>
    </source>
</evidence>
<comment type="subcellular location">
    <subcellularLocation>
        <location evidence="1">Cell membrane</location>
        <topology evidence="1">Multi-pass membrane protein</topology>
    </subcellularLocation>
</comment>
<keyword evidence="6" id="KW-0677">Repeat</keyword>
<sequence>MLKYNWFYFLALSFIFILVYPYVFNAKLFLGGDNATYYSLAQGIASGFEYVSSNSPIPLPTNHYPPGYPFILAVAIKLGVTSLKGLKIVSGLFLLGSVIITFLLSFRFTENRIFSGLVALAVLLNMHLLEYASITMSEVPFVFFLLLTLLAFVKFADTGYRLKSWSFLLTVFGVIAVVYIRTQGIAVLGAFAFYLLINKQYKVAGILTLCFILGYLPWQIRSSSLGGSSYVKQLFKVNPYEADGEDMKLADWGTRIKNNTVRYISKEIPSLLFPVKPTAYNDPKTGDPLPASGLQWFLGIFVIAFSVLGIWQIKKYKWLLLSFFGANFLIFLLWPDVWFGIRFILPLAPLILIVFFVGMKGLLGMMLKNEFVQSGKIYPLLVIPYLLFNYPTIKLLHQKAEAKHAPNWTNFLSVAEWAKEKLKRTDVVVTRKPELFYFIADTKTKTFPYTEDLDVLKKDFEENKVTHVVFEQLGFSQTGKYLHPLLVKEPDRFELLYSLGSRDAVDAKGNKVKTQDGSWLYKYHRDYGYFGNYEQGLKQGEGTYVYANGSKFEGTWINDTIEGKGRFYMKDGQLSEGTWVKGKREGKFIITSPDKKQIIESYWKNNNIEPQGYLIDSLGNRTGQIKLR</sequence>
<evidence type="ECO:0000256" key="7">
    <source>
        <dbReference type="ARBA" id="ARBA00022989"/>
    </source>
</evidence>
<feature type="transmembrane region" description="Helical" evidence="9">
    <location>
        <begin position="112"/>
        <end position="132"/>
    </location>
</feature>
<dbReference type="InterPro" id="IPR003409">
    <property type="entry name" value="MORN"/>
</dbReference>
<evidence type="ECO:0000256" key="2">
    <source>
        <dbReference type="ARBA" id="ARBA00022475"/>
    </source>
</evidence>
<dbReference type="PANTHER" id="PTHR33908">
    <property type="entry name" value="MANNOSYLTRANSFERASE YKCB-RELATED"/>
    <property type="match status" value="1"/>
</dbReference>
<feature type="transmembrane region" description="Helical" evidence="9">
    <location>
        <begin position="341"/>
        <end position="363"/>
    </location>
</feature>